<dbReference type="OrthoDB" id="3830496at2"/>
<gene>
    <name evidence="1" type="ORF">TK50_21220</name>
</gene>
<organism evidence="1 2">
    <name type="scientific">Micromonospora haikouensis</name>
    <dbReference type="NCBI Taxonomy" id="686309"/>
    <lineage>
        <taxon>Bacteria</taxon>
        <taxon>Bacillati</taxon>
        <taxon>Actinomycetota</taxon>
        <taxon>Actinomycetes</taxon>
        <taxon>Micromonosporales</taxon>
        <taxon>Micromonosporaceae</taxon>
        <taxon>Micromonospora</taxon>
    </lineage>
</organism>
<reference evidence="1 2" key="1">
    <citation type="submission" date="2015-01" db="EMBL/GenBank/DDBJ databases">
        <title>Sequencing and annotation of Micromonospora carbonacea strain JXNU-1 genome.</title>
        <authorList>
            <person name="Long Z."/>
            <person name="Huang Y."/>
            <person name="Jiang Y."/>
        </authorList>
    </citation>
    <scope>NUCLEOTIDE SEQUENCE [LARGE SCALE GENOMIC DNA]</scope>
    <source>
        <strain evidence="1 2">JXNU-1</strain>
    </source>
</reference>
<dbReference type="Proteomes" id="UP000032254">
    <property type="component" value="Unassembled WGS sequence"/>
</dbReference>
<sequence length="83" mass="9550">MAEPQRHPEEFREPSATDLAAIEQEMPLIEAEVMLLDAQITLLFSDAVPTEMDWQRLRRAQRRVLREARDLLAARGAPVRRVA</sequence>
<accession>A0A0D0VRD8</accession>
<dbReference type="InterPro" id="IPR046251">
    <property type="entry name" value="DUF6284"/>
</dbReference>
<protein>
    <submittedName>
        <fullName evidence="1">Uncharacterized protein</fullName>
    </submittedName>
</protein>
<evidence type="ECO:0000313" key="2">
    <source>
        <dbReference type="Proteomes" id="UP000032254"/>
    </source>
</evidence>
<dbReference type="EMBL" id="JXSX01000002">
    <property type="protein sequence ID" value="KIR63358.1"/>
    <property type="molecule type" value="Genomic_DNA"/>
</dbReference>
<dbReference type="Pfam" id="PF19801">
    <property type="entry name" value="DUF6284"/>
    <property type="match status" value="1"/>
</dbReference>
<proteinExistence type="predicted"/>
<dbReference type="GeneID" id="301306576"/>
<evidence type="ECO:0000313" key="1">
    <source>
        <dbReference type="EMBL" id="KIR63358.1"/>
    </source>
</evidence>
<comment type="caution">
    <text evidence="1">The sequence shown here is derived from an EMBL/GenBank/DDBJ whole genome shotgun (WGS) entry which is preliminary data.</text>
</comment>
<name>A0A0D0VRD8_9ACTN</name>
<dbReference type="AlphaFoldDB" id="A0A0D0VRD8"/>
<dbReference type="PATRIC" id="fig|47853.6.peg.4443"/>
<dbReference type="RefSeq" id="WP_043966235.1">
    <property type="nucleotide sequence ID" value="NZ_JXSX01000002.1"/>
</dbReference>
<keyword evidence="2" id="KW-1185">Reference proteome</keyword>